<dbReference type="InterPro" id="IPR029044">
    <property type="entry name" value="Nucleotide-diphossugar_trans"/>
</dbReference>
<evidence type="ECO:0000313" key="2">
    <source>
        <dbReference type="EMBL" id="PPK93604.1"/>
    </source>
</evidence>
<proteinExistence type="predicted"/>
<dbReference type="CDD" id="cd00761">
    <property type="entry name" value="Glyco_tranf_GTA_type"/>
    <property type="match status" value="1"/>
</dbReference>
<dbReference type="PANTHER" id="PTHR43685">
    <property type="entry name" value="GLYCOSYLTRANSFERASE"/>
    <property type="match status" value="1"/>
</dbReference>
<reference evidence="2 3" key="1">
    <citation type="submission" date="2018-02" db="EMBL/GenBank/DDBJ databases">
        <title>Genomic Encyclopedia of Archaeal and Bacterial Type Strains, Phase II (KMG-II): from individual species to whole genera.</title>
        <authorList>
            <person name="Goeker M."/>
        </authorList>
    </citation>
    <scope>NUCLEOTIDE SEQUENCE [LARGE SCALE GENOMIC DNA]</scope>
    <source>
        <strain evidence="2 3">DSM 16809</strain>
    </source>
</reference>
<organism evidence="2 3">
    <name type="scientific">Nonlabens xylanidelens</name>
    <dbReference type="NCBI Taxonomy" id="191564"/>
    <lineage>
        <taxon>Bacteria</taxon>
        <taxon>Pseudomonadati</taxon>
        <taxon>Bacteroidota</taxon>
        <taxon>Flavobacteriia</taxon>
        <taxon>Flavobacteriales</taxon>
        <taxon>Flavobacteriaceae</taxon>
        <taxon>Nonlabens</taxon>
    </lineage>
</organism>
<comment type="caution">
    <text evidence="2">The sequence shown here is derived from an EMBL/GenBank/DDBJ whole genome shotgun (WGS) entry which is preliminary data.</text>
</comment>
<dbReference type="GO" id="GO:0016740">
    <property type="term" value="F:transferase activity"/>
    <property type="evidence" value="ECO:0007669"/>
    <property type="project" value="UniProtKB-KW"/>
</dbReference>
<feature type="domain" description="Glycosyltransferase 2-like" evidence="1">
    <location>
        <begin position="8"/>
        <end position="138"/>
    </location>
</feature>
<dbReference type="SUPFAM" id="SSF53448">
    <property type="entry name" value="Nucleotide-diphospho-sugar transferases"/>
    <property type="match status" value="1"/>
</dbReference>
<dbReference type="Pfam" id="PF00535">
    <property type="entry name" value="Glycos_transf_2"/>
    <property type="match status" value="1"/>
</dbReference>
<evidence type="ECO:0000259" key="1">
    <source>
        <dbReference type="Pfam" id="PF00535"/>
    </source>
</evidence>
<dbReference type="Proteomes" id="UP000239002">
    <property type="component" value="Unassembled WGS sequence"/>
</dbReference>
<dbReference type="EMBL" id="PTJE01000006">
    <property type="protein sequence ID" value="PPK93604.1"/>
    <property type="molecule type" value="Genomic_DNA"/>
</dbReference>
<accession>A0A2S6IHB6</accession>
<dbReference type="PANTHER" id="PTHR43685:SF2">
    <property type="entry name" value="GLYCOSYLTRANSFERASE 2-LIKE DOMAIN-CONTAINING PROTEIN"/>
    <property type="match status" value="1"/>
</dbReference>
<dbReference type="InterPro" id="IPR050834">
    <property type="entry name" value="Glycosyltransf_2"/>
</dbReference>
<gene>
    <name evidence="2" type="ORF">LY01_02387</name>
</gene>
<sequence length="311" mass="35701">MDHRFLTIIPLYNKEAAIERAITSVLSQTVVTDLLIINDGSTDDSLSIASEFESDAVMIISQDNQGVSNARNKGISYAKSNNYDCILFLDADDYWETNHVEELTKNILKFPNATVFANNYKIRKSATTFEATLFSNLETDTSRELDDFFIYNYLNSILFSSSFGFKTSITSLYNEEITHSEDIDFYVQLALHEKIAFNPTVTVIKDETAVNRSHLINLETRTYTDFDIYEKFTSQHKGLKKFLDINRYALAIELIIANQKVEAQQLVSKMEFSNLTAKQQKLLKLSSWQLKLLKRIHHRLSNSGLRIRTGR</sequence>
<evidence type="ECO:0000313" key="3">
    <source>
        <dbReference type="Proteomes" id="UP000239002"/>
    </source>
</evidence>
<protein>
    <submittedName>
        <fullName evidence="2">GT2 family glycosyltransferase</fullName>
    </submittedName>
</protein>
<dbReference type="Gene3D" id="3.90.550.10">
    <property type="entry name" value="Spore Coat Polysaccharide Biosynthesis Protein SpsA, Chain A"/>
    <property type="match status" value="1"/>
</dbReference>
<keyword evidence="3" id="KW-1185">Reference proteome</keyword>
<keyword evidence="2" id="KW-0808">Transferase</keyword>
<dbReference type="InterPro" id="IPR001173">
    <property type="entry name" value="Glyco_trans_2-like"/>
</dbReference>
<name>A0A2S6IHB6_9FLAO</name>
<dbReference type="RefSeq" id="WP_170034621.1">
    <property type="nucleotide sequence ID" value="NZ_PTJE01000006.1"/>
</dbReference>
<dbReference type="AlphaFoldDB" id="A0A2S6IHB6"/>